<dbReference type="SUPFAM" id="SSF49354">
    <property type="entry name" value="PapD-like"/>
    <property type="match status" value="2"/>
</dbReference>
<dbReference type="PROSITE" id="PS00108">
    <property type="entry name" value="PROTEIN_KINASE_ST"/>
    <property type="match status" value="1"/>
</dbReference>
<evidence type="ECO:0000256" key="3">
    <source>
        <dbReference type="PROSITE-ProRule" id="PRU00221"/>
    </source>
</evidence>
<dbReference type="Gene3D" id="2.130.10.10">
    <property type="entry name" value="YVTN repeat-like/Quinoprotein amine dehydrogenase"/>
    <property type="match status" value="1"/>
</dbReference>
<dbReference type="InterPro" id="IPR011009">
    <property type="entry name" value="Kinase-like_dom_sf"/>
</dbReference>
<dbReference type="InterPro" id="IPR013783">
    <property type="entry name" value="Ig-like_fold"/>
</dbReference>
<feature type="repeat" description="WD" evidence="3">
    <location>
        <begin position="866"/>
        <end position="908"/>
    </location>
</feature>
<dbReference type="Gramene" id="TRITD7Av1G273610.4">
    <property type="protein sequence ID" value="TRITD7Av1G273610.4"/>
    <property type="gene ID" value="TRITD7Av1G273610"/>
</dbReference>
<protein>
    <recommendedName>
        <fullName evidence="8">Coatomer subunit beta'-3</fullName>
    </recommendedName>
</protein>
<evidence type="ECO:0000259" key="5">
    <source>
        <dbReference type="PROSITE" id="PS50202"/>
    </source>
</evidence>
<dbReference type="Proteomes" id="UP000324705">
    <property type="component" value="Chromosome 7A"/>
</dbReference>
<dbReference type="Gene3D" id="3.30.200.20">
    <property type="entry name" value="Phosphorylase Kinase, domain 1"/>
    <property type="match status" value="1"/>
</dbReference>
<accession>A0A9R0ZRM7</accession>
<dbReference type="PROSITE" id="PS50202">
    <property type="entry name" value="MSP"/>
    <property type="match status" value="2"/>
</dbReference>
<dbReference type="PROSITE" id="PS50082">
    <property type="entry name" value="WD_REPEATS_2"/>
    <property type="match status" value="3"/>
</dbReference>
<dbReference type="Gene3D" id="2.60.40.10">
    <property type="entry name" value="Immunoglobulins"/>
    <property type="match status" value="2"/>
</dbReference>
<dbReference type="InterPro" id="IPR008271">
    <property type="entry name" value="Ser/Thr_kinase_AS"/>
</dbReference>
<dbReference type="SUPFAM" id="SSF50978">
    <property type="entry name" value="WD40 repeat-like"/>
    <property type="match status" value="1"/>
</dbReference>
<sequence length="1048" mass="120008">MEYDMLEQILEGKEKPTNLPFALLQKITDDFSEEREIGQGGFGTVYKIYILDIQILGQKMSYGVLRNRNVAVKRIMNNYTIDEKLFYREVNSLLKVNHKNVVRFLGFCANTEQAAIKIEDELRGLEWNVRFQIIKDICEGLFHLHMENHIIHMDLKPANILLDHHMVPKVTDFGLSRLDENSQTMCANRFLSLGYCAPEYLHSGRMSVKSDIYSLGVIIIELVTGHKSIPGNNNEVVWPTPPVIHTARATFITHIGVSTFTMWGMSLYFDMCQHIILTKHVSVMWSRRGEGSEAIHDMGLVLRRSKEVQLQSRWLTHADGMLWLYTVVRRWRHRWKKSGNEMPLGYQQVTKCIEIGLRCQENDPYRRPFISDILCDFTNMEGANEQFSSNNGSTIDEISAYLEDDMLGIEPLELHFPFDLNKQMACSLQLTNETDGCIAFNIQTTSPLPYCVHPTRDIVPPRSKCSIDITLQLHTKAPWHAGGLIIRNTKVSDGLAAGDITTYMFDKEAGNLVDEVSLDVVFDRQLQAPHLSEVPKHTSLAPVAVLGTNDPRNQGASNVPRLSAHAGSEGTVSEVIPAGSSKLLDIHPPELWFTFEPNKLIPCSLYLTNYTDEYVPFKLMEKSMLMDKRRLFLSLPLYGIVPPSSTYILVVTTDKRENLPEERDVDFVLQNSVGDERLKPFRNQYDCDQYFEKATKSGNMVHNVILKVVYAPEGKTACESLFDQMTFVEKTHAALCSLDANQTEPWIITGHYDGRVGLWDYDTQAGYCSFSAVSTSRINISTYKVTGCLVKFIERRQWFLAGSYHEGFIHVYNYETEVQEVNSFRAHDRFLESMSIHPTQPYVLSSSDTQIKLWDWDKDWECRRTFMEHSHTVKQVAFNPWNTNSFASASRDHTANVWSLDSSRSMYTLSGHLDEVNCLDFFTRDNQQYLITGSEDMTAKIWDLRKEMCIETLKGFMFPVVSIVSHPRLPLVIIGTRNGIVHLWSLTNFRLERILHIGCHQGVRGLAALMGSRRWKIMVFSASFIYFFISLPPIFHNSPHLYDVLHVN</sequence>
<dbReference type="InterPro" id="IPR015943">
    <property type="entry name" value="WD40/YVTN_repeat-like_dom_sf"/>
</dbReference>
<reference evidence="6 7" key="1">
    <citation type="submission" date="2017-09" db="EMBL/GenBank/DDBJ databases">
        <authorList>
            <consortium name="International Durum Wheat Genome Sequencing Consortium (IDWGSC)"/>
            <person name="Milanesi L."/>
        </authorList>
    </citation>
    <scope>NUCLEOTIDE SEQUENCE [LARGE SCALE GENOMIC DNA]</scope>
    <source>
        <strain evidence="7">cv. Svevo</strain>
    </source>
</reference>
<name>A0A9R0ZRM7_TRITD</name>
<dbReference type="Pfam" id="PF00069">
    <property type="entry name" value="Pkinase"/>
    <property type="match status" value="1"/>
</dbReference>
<evidence type="ECO:0000259" key="4">
    <source>
        <dbReference type="PROSITE" id="PS50011"/>
    </source>
</evidence>
<dbReference type="InterPro" id="IPR001680">
    <property type="entry name" value="WD40_rpt"/>
</dbReference>
<evidence type="ECO:0000313" key="7">
    <source>
        <dbReference type="Proteomes" id="UP000324705"/>
    </source>
</evidence>
<evidence type="ECO:0008006" key="8">
    <source>
        <dbReference type="Google" id="ProtNLM"/>
    </source>
</evidence>
<dbReference type="InterPro" id="IPR000535">
    <property type="entry name" value="MSP_dom"/>
</dbReference>
<feature type="domain" description="Protein kinase" evidence="4">
    <location>
        <begin position="31"/>
        <end position="387"/>
    </location>
</feature>
<dbReference type="PANTHER" id="PTHR45707:SF50">
    <property type="entry name" value="VESICLE-ASSOCIATED PROTEIN 1-1"/>
    <property type="match status" value="1"/>
</dbReference>
<feature type="repeat" description="WD" evidence="3">
    <location>
        <begin position="909"/>
        <end position="952"/>
    </location>
</feature>
<dbReference type="InterPro" id="IPR000719">
    <property type="entry name" value="Prot_kinase_dom"/>
</dbReference>
<dbReference type="CDD" id="cd00200">
    <property type="entry name" value="WD40"/>
    <property type="match status" value="1"/>
</dbReference>
<dbReference type="PROSITE" id="PS00678">
    <property type="entry name" value="WD_REPEATS_1"/>
    <property type="match status" value="1"/>
</dbReference>
<dbReference type="SMART" id="SM00220">
    <property type="entry name" value="S_TKc"/>
    <property type="match status" value="1"/>
</dbReference>
<dbReference type="PROSITE" id="PS50011">
    <property type="entry name" value="PROTEIN_KINASE_DOM"/>
    <property type="match status" value="1"/>
</dbReference>
<evidence type="ECO:0000256" key="2">
    <source>
        <dbReference type="ARBA" id="ARBA00022737"/>
    </source>
</evidence>
<dbReference type="Gene3D" id="1.10.510.10">
    <property type="entry name" value="Transferase(Phosphotransferase) domain 1"/>
    <property type="match status" value="1"/>
</dbReference>
<keyword evidence="2" id="KW-0677">Repeat</keyword>
<dbReference type="InterPro" id="IPR019775">
    <property type="entry name" value="WD40_repeat_CS"/>
</dbReference>
<keyword evidence="7" id="KW-1185">Reference proteome</keyword>
<dbReference type="InterPro" id="IPR008962">
    <property type="entry name" value="PapD-like_sf"/>
</dbReference>
<dbReference type="Pfam" id="PF00400">
    <property type="entry name" value="WD40"/>
    <property type="match status" value="4"/>
</dbReference>
<evidence type="ECO:0000313" key="6">
    <source>
        <dbReference type="EMBL" id="VAI81562.1"/>
    </source>
</evidence>
<dbReference type="Pfam" id="PF00635">
    <property type="entry name" value="Motile_Sperm"/>
    <property type="match status" value="1"/>
</dbReference>
<gene>
    <name evidence="6" type="ORF">TRITD_7Av1G273610</name>
</gene>
<proteinExistence type="predicted"/>
<dbReference type="AlphaFoldDB" id="A0A9R0ZRM7"/>
<dbReference type="SUPFAM" id="SSF56112">
    <property type="entry name" value="Protein kinase-like (PK-like)"/>
    <property type="match status" value="1"/>
</dbReference>
<dbReference type="GO" id="GO:0005524">
    <property type="term" value="F:ATP binding"/>
    <property type="evidence" value="ECO:0007669"/>
    <property type="project" value="InterPro"/>
</dbReference>
<feature type="domain" description="MSP" evidence="5">
    <location>
        <begin position="583"/>
        <end position="711"/>
    </location>
</feature>
<feature type="repeat" description="WD" evidence="3">
    <location>
        <begin position="824"/>
        <end position="855"/>
    </location>
</feature>
<dbReference type="PROSITE" id="PS50294">
    <property type="entry name" value="WD_REPEATS_REGION"/>
    <property type="match status" value="2"/>
</dbReference>
<keyword evidence="1 3" id="KW-0853">WD repeat</keyword>
<feature type="domain" description="MSP" evidence="5">
    <location>
        <begin position="406"/>
        <end position="523"/>
    </location>
</feature>
<dbReference type="InterPro" id="IPR036322">
    <property type="entry name" value="WD40_repeat_dom_sf"/>
</dbReference>
<organism evidence="6 7">
    <name type="scientific">Triticum turgidum subsp. durum</name>
    <name type="common">Durum wheat</name>
    <name type="synonym">Triticum durum</name>
    <dbReference type="NCBI Taxonomy" id="4567"/>
    <lineage>
        <taxon>Eukaryota</taxon>
        <taxon>Viridiplantae</taxon>
        <taxon>Streptophyta</taxon>
        <taxon>Embryophyta</taxon>
        <taxon>Tracheophyta</taxon>
        <taxon>Spermatophyta</taxon>
        <taxon>Magnoliopsida</taxon>
        <taxon>Liliopsida</taxon>
        <taxon>Poales</taxon>
        <taxon>Poaceae</taxon>
        <taxon>BOP clade</taxon>
        <taxon>Pooideae</taxon>
        <taxon>Triticodae</taxon>
        <taxon>Triticeae</taxon>
        <taxon>Triticinae</taxon>
        <taxon>Triticum</taxon>
    </lineage>
</organism>
<dbReference type="SMART" id="SM00320">
    <property type="entry name" value="WD40"/>
    <property type="match status" value="5"/>
</dbReference>
<dbReference type="EMBL" id="LT934123">
    <property type="protein sequence ID" value="VAI81562.1"/>
    <property type="molecule type" value="Genomic_DNA"/>
</dbReference>
<evidence type="ECO:0000256" key="1">
    <source>
        <dbReference type="ARBA" id="ARBA00022574"/>
    </source>
</evidence>
<dbReference type="GO" id="GO:0004672">
    <property type="term" value="F:protein kinase activity"/>
    <property type="evidence" value="ECO:0007669"/>
    <property type="project" value="InterPro"/>
</dbReference>
<dbReference type="PANTHER" id="PTHR45707">
    <property type="entry name" value="C2 CALCIUM/LIPID-BINDING PLANT PHOSPHORIBOSYLTRANSFERASE FAMILY PROTEIN"/>
    <property type="match status" value="1"/>
</dbReference>